<organism evidence="1 2">
    <name type="scientific">Trifolium medium</name>
    <dbReference type="NCBI Taxonomy" id="97028"/>
    <lineage>
        <taxon>Eukaryota</taxon>
        <taxon>Viridiplantae</taxon>
        <taxon>Streptophyta</taxon>
        <taxon>Embryophyta</taxon>
        <taxon>Tracheophyta</taxon>
        <taxon>Spermatophyta</taxon>
        <taxon>Magnoliopsida</taxon>
        <taxon>eudicotyledons</taxon>
        <taxon>Gunneridae</taxon>
        <taxon>Pentapetalae</taxon>
        <taxon>rosids</taxon>
        <taxon>fabids</taxon>
        <taxon>Fabales</taxon>
        <taxon>Fabaceae</taxon>
        <taxon>Papilionoideae</taxon>
        <taxon>50 kb inversion clade</taxon>
        <taxon>NPAAA clade</taxon>
        <taxon>Hologalegina</taxon>
        <taxon>IRL clade</taxon>
        <taxon>Trifolieae</taxon>
        <taxon>Trifolium</taxon>
    </lineage>
</organism>
<evidence type="ECO:0000313" key="1">
    <source>
        <dbReference type="EMBL" id="MCI33968.1"/>
    </source>
</evidence>
<name>A0A392RBE0_9FABA</name>
<evidence type="ECO:0000313" key="2">
    <source>
        <dbReference type="Proteomes" id="UP000265520"/>
    </source>
</evidence>
<dbReference type="EMBL" id="LXQA010209002">
    <property type="protein sequence ID" value="MCI33968.1"/>
    <property type="molecule type" value="Genomic_DNA"/>
</dbReference>
<dbReference type="Proteomes" id="UP000265520">
    <property type="component" value="Unassembled WGS sequence"/>
</dbReference>
<proteinExistence type="predicted"/>
<feature type="non-terminal residue" evidence="1">
    <location>
        <position position="54"/>
    </location>
</feature>
<protein>
    <submittedName>
        <fullName evidence="1">Heat-shock protein</fullName>
    </submittedName>
</protein>
<sequence>MLHDNPVQIGGKIYEMVGMALGVKWSSPSQFESTQTQPHIPETIEAEVVEPTEA</sequence>
<comment type="caution">
    <text evidence="1">The sequence shown here is derived from an EMBL/GenBank/DDBJ whole genome shotgun (WGS) entry which is preliminary data.</text>
</comment>
<reference evidence="1 2" key="1">
    <citation type="journal article" date="2018" name="Front. Plant Sci.">
        <title>Red Clover (Trifolium pratense) and Zigzag Clover (T. medium) - A Picture of Genomic Similarities and Differences.</title>
        <authorList>
            <person name="Dluhosova J."/>
            <person name="Istvanek J."/>
            <person name="Nedelnik J."/>
            <person name="Repkova J."/>
        </authorList>
    </citation>
    <scope>NUCLEOTIDE SEQUENCE [LARGE SCALE GENOMIC DNA]</scope>
    <source>
        <strain evidence="2">cv. 10/8</strain>
        <tissue evidence="1">Leaf</tissue>
    </source>
</reference>
<keyword evidence="2" id="KW-1185">Reference proteome</keyword>
<accession>A0A392RBE0</accession>
<dbReference type="AlphaFoldDB" id="A0A392RBE0"/>